<evidence type="ECO:0000259" key="5">
    <source>
        <dbReference type="Pfam" id="PF21706"/>
    </source>
</evidence>
<dbReference type="InterPro" id="IPR015323">
    <property type="entry name" value="FlavoCytC_S_DH_flav-bd"/>
</dbReference>
<dbReference type="Pfam" id="PF09242">
    <property type="entry name" value="FCSD-flav_bind"/>
    <property type="match status" value="1"/>
</dbReference>
<dbReference type="AlphaFoldDB" id="W0DV25"/>
<dbReference type="PANTHER" id="PTHR43755:SF1">
    <property type="entry name" value="FAD-DEPENDENT PYRIDINE NUCLEOTIDE-DISULPHIDE OXIDOREDUCTASE"/>
    <property type="match status" value="1"/>
</dbReference>
<dbReference type="FunCoup" id="W0DV25">
    <property type="interactions" value="284"/>
</dbReference>
<dbReference type="PANTHER" id="PTHR43755">
    <property type="match status" value="1"/>
</dbReference>
<dbReference type="KEGG" id="tao:THIAE_02815"/>
<dbReference type="InterPro" id="IPR023753">
    <property type="entry name" value="FAD/NAD-binding_dom"/>
</dbReference>
<protein>
    <submittedName>
        <fullName evidence="6">Cytochrome C</fullName>
    </submittedName>
</protein>
<dbReference type="eggNOG" id="COG0446">
    <property type="taxonomic scope" value="Bacteria"/>
</dbReference>
<evidence type="ECO:0000256" key="2">
    <source>
        <dbReference type="ARBA" id="ARBA00022827"/>
    </source>
</evidence>
<dbReference type="InterPro" id="IPR049386">
    <property type="entry name" value="FCSD_central"/>
</dbReference>
<dbReference type="Gene3D" id="3.50.50.60">
    <property type="entry name" value="FAD/NAD(P)-binding domain"/>
    <property type="match status" value="2"/>
</dbReference>
<dbReference type="InterPro" id="IPR006311">
    <property type="entry name" value="TAT_signal"/>
</dbReference>
<evidence type="ECO:0000313" key="6">
    <source>
        <dbReference type="EMBL" id="AHF00844.1"/>
    </source>
</evidence>
<dbReference type="GO" id="GO:0050660">
    <property type="term" value="F:flavin adenine dinucleotide binding"/>
    <property type="evidence" value="ECO:0007669"/>
    <property type="project" value="InterPro"/>
</dbReference>
<dbReference type="Pfam" id="PF07992">
    <property type="entry name" value="Pyr_redox_2"/>
    <property type="match status" value="1"/>
</dbReference>
<dbReference type="SUPFAM" id="SSF55424">
    <property type="entry name" value="FAD/NAD-linked reductases, dimerisation (C-terminal) domain"/>
    <property type="match status" value="1"/>
</dbReference>
<dbReference type="InterPro" id="IPR036188">
    <property type="entry name" value="FAD/NAD-bd_sf"/>
</dbReference>
<gene>
    <name evidence="6" type="ORF">THIAE_02815</name>
</gene>
<dbReference type="InterPro" id="IPR016156">
    <property type="entry name" value="FAD/NAD-linked_Rdtase_dimer_sf"/>
</dbReference>
<dbReference type="GO" id="GO:0016491">
    <property type="term" value="F:oxidoreductase activity"/>
    <property type="evidence" value="ECO:0007669"/>
    <property type="project" value="InterPro"/>
</dbReference>
<dbReference type="EMBL" id="CP007030">
    <property type="protein sequence ID" value="AHF00844.1"/>
    <property type="molecule type" value="Genomic_DNA"/>
</dbReference>
<evidence type="ECO:0000259" key="4">
    <source>
        <dbReference type="Pfam" id="PF09242"/>
    </source>
</evidence>
<dbReference type="SUPFAM" id="SSF51905">
    <property type="entry name" value="FAD/NAD(P)-binding domain"/>
    <property type="match status" value="2"/>
</dbReference>
<name>W0DV25_9GAMM</name>
<dbReference type="Pfam" id="PF21706">
    <property type="entry name" value="FCSD_central"/>
    <property type="match status" value="1"/>
</dbReference>
<evidence type="ECO:0000259" key="3">
    <source>
        <dbReference type="Pfam" id="PF07992"/>
    </source>
</evidence>
<dbReference type="RefSeq" id="WP_006459978.1">
    <property type="nucleotide sequence ID" value="NZ_CP007030.1"/>
</dbReference>
<dbReference type="InterPro" id="IPR052541">
    <property type="entry name" value="SQRD"/>
</dbReference>
<dbReference type="HOGENOM" id="CLU_030742_0_0_6"/>
<keyword evidence="1" id="KW-0285">Flavoprotein</keyword>
<organism evidence="6 7">
    <name type="scientific">Thiomicrospira aerophila AL3</name>
    <dbReference type="NCBI Taxonomy" id="717772"/>
    <lineage>
        <taxon>Bacteria</taxon>
        <taxon>Pseudomonadati</taxon>
        <taxon>Pseudomonadota</taxon>
        <taxon>Gammaproteobacteria</taxon>
        <taxon>Thiotrichales</taxon>
        <taxon>Piscirickettsiaceae</taxon>
        <taxon>Thiomicrospira</taxon>
    </lineage>
</organism>
<dbReference type="OrthoDB" id="9802771at2"/>
<dbReference type="Proteomes" id="UP000005380">
    <property type="component" value="Chromosome"/>
</dbReference>
<dbReference type="InParanoid" id="W0DV25"/>
<reference evidence="6 7" key="1">
    <citation type="submission" date="2013-12" db="EMBL/GenBank/DDBJ databases">
        <authorList>
            <consortium name="DOE Joint Genome Institute"/>
            <person name="Kappler U."/>
            <person name="Huntemann M."/>
            <person name="Han J."/>
            <person name="Chen A."/>
            <person name="Kyrpides N."/>
            <person name="Mavromatis K."/>
            <person name="Markowitz V."/>
            <person name="Palaniappan K."/>
            <person name="Ivanova N."/>
            <person name="Schaumberg A."/>
            <person name="Pati A."/>
            <person name="Liolios K."/>
            <person name="Nordberg H.P."/>
            <person name="Cantor M.N."/>
            <person name="Hua S.X."/>
            <person name="Woyke T."/>
        </authorList>
    </citation>
    <scope>NUCLEOTIDE SEQUENCE [LARGE SCALE GENOMIC DNA]</scope>
    <source>
        <strain evidence="7">AL2</strain>
    </source>
</reference>
<feature type="domain" description="FAD/NAD(P)-binding" evidence="3">
    <location>
        <begin position="41"/>
        <end position="144"/>
    </location>
</feature>
<feature type="domain" description="Flavocytochrome c sulphide dehydrogenase flavin-binding" evidence="4">
    <location>
        <begin position="370"/>
        <end position="434"/>
    </location>
</feature>
<evidence type="ECO:0000256" key="1">
    <source>
        <dbReference type="ARBA" id="ARBA00022630"/>
    </source>
</evidence>
<evidence type="ECO:0000313" key="7">
    <source>
        <dbReference type="Proteomes" id="UP000005380"/>
    </source>
</evidence>
<dbReference type="STRING" id="717772.THIAE_02815"/>
<keyword evidence="2" id="KW-0274">FAD</keyword>
<proteinExistence type="predicted"/>
<sequence length="435" mass="47888">MSSSQSTLSRRDLIKRFGAAAVASTGLFGFSNQAWSSKSAHIVIVGGGIGGAATAKYLRIANADVRITLVEPNPQYTFCPGSNEVFNGHETLENLTFNYDTMRQRYGVNVIQDKAVAIDYAKRQLRLASGEKVSYDKLVVSTGPDFIYDAVEGYSAAHAAGDLPHAWKAGAQTAKLKAQIDAMPQGGVFVMSSPDGAYRCPPAPYERVSMIADQLSRTNPTAKLIILDAKNRYTFQEHYEHYWKERYGFGTENEVISWVAEKEGGRAVKLDAANKTLITASGEKIKADVINIIPPHKASKFAMDAGLAQGQRWVDFEAKTFKSLVDPNVYVIGDMVNAPMSKTGMIASNQAKVVVESIVADLEGREPGTPFIANNCVAIISDDYGMTIADTHRFAGDRYLVQQRISEVTDNPYVRHIRADLAKNWQRTFRKEIFH</sequence>
<feature type="domain" description="Sulfide dehydrogenase [flavocytochrome c] flavoprotein chain central" evidence="5">
    <location>
        <begin position="173"/>
        <end position="294"/>
    </location>
</feature>
<accession>W0DV25</accession>
<dbReference type="PROSITE" id="PS51318">
    <property type="entry name" value="TAT"/>
    <property type="match status" value="1"/>
</dbReference>
<keyword evidence="7" id="KW-1185">Reference proteome</keyword>